<dbReference type="AlphaFoldDB" id="A0A9P4Q390"/>
<evidence type="ECO:0000313" key="5">
    <source>
        <dbReference type="EMBL" id="KAF2718730.1"/>
    </source>
</evidence>
<feature type="region of interest" description="Disordered" evidence="3">
    <location>
        <begin position="52"/>
        <end position="87"/>
    </location>
</feature>
<dbReference type="SMART" id="SM00066">
    <property type="entry name" value="GAL4"/>
    <property type="match status" value="1"/>
</dbReference>
<keyword evidence="6" id="KW-1185">Reference proteome</keyword>
<dbReference type="PROSITE" id="PS00463">
    <property type="entry name" value="ZN2_CY6_FUNGAL_1"/>
    <property type="match status" value="1"/>
</dbReference>
<dbReference type="PANTHER" id="PTHR37534:SF11">
    <property type="entry name" value="ZN(II)2CYS6 TRANSCRIPTION FACTOR (EUROFUNG)"/>
    <property type="match status" value="1"/>
</dbReference>
<dbReference type="OrthoDB" id="4835445at2759"/>
<dbReference type="Pfam" id="PF00172">
    <property type="entry name" value="Zn_clus"/>
    <property type="match status" value="1"/>
</dbReference>
<accession>A0A9P4Q390</accession>
<evidence type="ECO:0000256" key="3">
    <source>
        <dbReference type="SAM" id="MobiDB-lite"/>
    </source>
</evidence>
<dbReference type="PROSITE" id="PS50048">
    <property type="entry name" value="ZN2_CY6_FUNGAL_2"/>
    <property type="match status" value="1"/>
</dbReference>
<sequence>MKRSLKSSKSRNGCQRCRNRRIKCDETKPACQVCLREGVGCPGYHKPLRWSHKHEKLNKPSLQRDSGPENTTLVHDRGSKAGPPNEDTILTPSSSNLNSLRLPNSLVFDEPVYDRVSPTRIPYWPDVGLKGYDDVPYLPHTLSGHDLMGSEPLQISDFTMPLSLSPDATILTWRASLGLDESMPPYRDVRAQSTIGREDSETDNYETPYKGDQERIAIQGEEGSGSATLHMFYRLSLARKVTGFSDSDFIDHYFKHVCRLYSCFDSELNPFRKRVSDRLSNSPTISLAVQSMAIAHLANWYPYMAPLGLNRRLQAWKALQQDLQLHRLGRLLTSDALLALVLLGLSSSWHHSSNTGLQYLYIARNLMQHHLQTRHHFHDAMMEMNREFFASCLIHWELLASFIDPVPITPWTPHGLPDLTFPAIEGPKIAHPWTGIATEVHFAVAEVGRIVRRRRSLRHSQDMFRGTDRLSDEADEQWSSKLEDFLWLFELPAEKDIADHGDIRTPTADFIRIANAYRLVGLLELYRIYPALLSRRISKPVTEFHHFTLPDTQSAYTKLLDFWTTNIATHTIDLLERISVSSGTCRMQPMLLISVASQLRFPDNETSADTANSSEYDCVLEHRELSEARMLALSRVYPQNPMIRMMDIVKEVWQRLDTGTEDPHWTDIANDAAYGVSEISYLANCTPVAIKTDGMRYFKATAKFASSRRFR</sequence>
<dbReference type="EMBL" id="MU003820">
    <property type="protein sequence ID" value="KAF2718730.1"/>
    <property type="molecule type" value="Genomic_DNA"/>
</dbReference>
<dbReference type="InterPro" id="IPR001138">
    <property type="entry name" value="Zn2Cys6_DnaBD"/>
</dbReference>
<feature type="domain" description="Zn(2)-C6 fungal-type" evidence="4">
    <location>
        <begin position="13"/>
        <end position="41"/>
    </location>
</feature>
<dbReference type="GO" id="GO:0008270">
    <property type="term" value="F:zinc ion binding"/>
    <property type="evidence" value="ECO:0007669"/>
    <property type="project" value="InterPro"/>
</dbReference>
<dbReference type="Proteomes" id="UP000799441">
    <property type="component" value="Unassembled WGS sequence"/>
</dbReference>
<evidence type="ECO:0000259" key="4">
    <source>
        <dbReference type="PROSITE" id="PS50048"/>
    </source>
</evidence>
<feature type="compositionally biased region" description="Polar residues" evidence="3">
    <location>
        <begin position="60"/>
        <end position="73"/>
    </location>
</feature>
<dbReference type="Pfam" id="PF11951">
    <property type="entry name" value="Fungal_trans_2"/>
    <property type="match status" value="1"/>
</dbReference>
<protein>
    <recommendedName>
        <fullName evidence="4">Zn(2)-C6 fungal-type domain-containing protein</fullName>
    </recommendedName>
</protein>
<dbReference type="PANTHER" id="PTHR37534">
    <property type="entry name" value="TRANSCRIPTIONAL ACTIVATOR PROTEIN UGA3"/>
    <property type="match status" value="1"/>
</dbReference>
<comment type="subcellular location">
    <subcellularLocation>
        <location evidence="1">Nucleus</location>
    </subcellularLocation>
</comment>
<comment type="caution">
    <text evidence="5">The sequence shown here is derived from an EMBL/GenBank/DDBJ whole genome shotgun (WGS) entry which is preliminary data.</text>
</comment>
<dbReference type="GO" id="GO:0000981">
    <property type="term" value="F:DNA-binding transcription factor activity, RNA polymerase II-specific"/>
    <property type="evidence" value="ECO:0007669"/>
    <property type="project" value="InterPro"/>
</dbReference>
<evidence type="ECO:0000256" key="1">
    <source>
        <dbReference type="ARBA" id="ARBA00004123"/>
    </source>
</evidence>
<dbReference type="GO" id="GO:0045944">
    <property type="term" value="P:positive regulation of transcription by RNA polymerase II"/>
    <property type="evidence" value="ECO:0007669"/>
    <property type="project" value="TreeGrafter"/>
</dbReference>
<organism evidence="5 6">
    <name type="scientific">Polychaeton citri CBS 116435</name>
    <dbReference type="NCBI Taxonomy" id="1314669"/>
    <lineage>
        <taxon>Eukaryota</taxon>
        <taxon>Fungi</taxon>
        <taxon>Dikarya</taxon>
        <taxon>Ascomycota</taxon>
        <taxon>Pezizomycotina</taxon>
        <taxon>Dothideomycetes</taxon>
        <taxon>Dothideomycetidae</taxon>
        <taxon>Capnodiales</taxon>
        <taxon>Capnodiaceae</taxon>
        <taxon>Polychaeton</taxon>
    </lineage>
</organism>
<gene>
    <name evidence="5" type="ORF">K431DRAFT_332091</name>
</gene>
<keyword evidence="2" id="KW-0539">Nucleus</keyword>
<name>A0A9P4Q390_9PEZI</name>
<dbReference type="InterPro" id="IPR036864">
    <property type="entry name" value="Zn2-C6_fun-type_DNA-bd_sf"/>
</dbReference>
<dbReference type="CDD" id="cd00067">
    <property type="entry name" value="GAL4"/>
    <property type="match status" value="1"/>
</dbReference>
<dbReference type="GO" id="GO:0000976">
    <property type="term" value="F:transcription cis-regulatory region binding"/>
    <property type="evidence" value="ECO:0007669"/>
    <property type="project" value="TreeGrafter"/>
</dbReference>
<dbReference type="Gene3D" id="4.10.240.10">
    <property type="entry name" value="Zn(2)-C6 fungal-type DNA-binding domain"/>
    <property type="match status" value="1"/>
</dbReference>
<proteinExistence type="predicted"/>
<evidence type="ECO:0000256" key="2">
    <source>
        <dbReference type="ARBA" id="ARBA00023242"/>
    </source>
</evidence>
<dbReference type="InterPro" id="IPR021858">
    <property type="entry name" value="Fun_TF"/>
</dbReference>
<dbReference type="SUPFAM" id="SSF57701">
    <property type="entry name" value="Zn2/Cys6 DNA-binding domain"/>
    <property type="match status" value="1"/>
</dbReference>
<dbReference type="GO" id="GO:0005634">
    <property type="term" value="C:nucleus"/>
    <property type="evidence" value="ECO:0007669"/>
    <property type="project" value="UniProtKB-SubCell"/>
</dbReference>
<evidence type="ECO:0000313" key="6">
    <source>
        <dbReference type="Proteomes" id="UP000799441"/>
    </source>
</evidence>
<reference evidence="5" key="1">
    <citation type="journal article" date="2020" name="Stud. Mycol.">
        <title>101 Dothideomycetes genomes: a test case for predicting lifestyles and emergence of pathogens.</title>
        <authorList>
            <person name="Haridas S."/>
            <person name="Albert R."/>
            <person name="Binder M."/>
            <person name="Bloem J."/>
            <person name="Labutti K."/>
            <person name="Salamov A."/>
            <person name="Andreopoulos B."/>
            <person name="Baker S."/>
            <person name="Barry K."/>
            <person name="Bills G."/>
            <person name="Bluhm B."/>
            <person name="Cannon C."/>
            <person name="Castanera R."/>
            <person name="Culley D."/>
            <person name="Daum C."/>
            <person name="Ezra D."/>
            <person name="Gonzalez J."/>
            <person name="Henrissat B."/>
            <person name="Kuo A."/>
            <person name="Liang C."/>
            <person name="Lipzen A."/>
            <person name="Lutzoni F."/>
            <person name="Magnuson J."/>
            <person name="Mondo S."/>
            <person name="Nolan M."/>
            <person name="Ohm R."/>
            <person name="Pangilinan J."/>
            <person name="Park H.-J."/>
            <person name="Ramirez L."/>
            <person name="Alfaro M."/>
            <person name="Sun H."/>
            <person name="Tritt A."/>
            <person name="Yoshinaga Y."/>
            <person name="Zwiers L.-H."/>
            <person name="Turgeon B."/>
            <person name="Goodwin S."/>
            <person name="Spatafora J."/>
            <person name="Crous P."/>
            <person name="Grigoriev I."/>
        </authorList>
    </citation>
    <scope>NUCLEOTIDE SEQUENCE</scope>
    <source>
        <strain evidence="5">CBS 116435</strain>
    </source>
</reference>